<dbReference type="RefSeq" id="WP_119892471.1">
    <property type="nucleotide sequence ID" value="NZ_CP032419.1"/>
</dbReference>
<dbReference type="Proteomes" id="UP000265560">
    <property type="component" value="Chromosome"/>
</dbReference>
<dbReference type="KEGG" id="pcav:D3880_05380"/>
<reference evidence="3" key="1">
    <citation type="submission" date="2018-09" db="EMBL/GenBank/DDBJ databases">
        <authorList>
            <person name="Zhu H."/>
        </authorList>
    </citation>
    <scope>NUCLEOTIDE SEQUENCE [LARGE SCALE GENOMIC DNA]</scope>
    <source>
        <strain evidence="3">K2W31S-8</strain>
    </source>
</reference>
<accession>A0A385Z260</accession>
<keyword evidence="3" id="KW-1185">Reference proteome</keyword>
<protein>
    <submittedName>
        <fullName evidence="2">DUF3649 domain-containing protein</fullName>
    </submittedName>
</protein>
<organism evidence="2 3">
    <name type="scientific">Pseudomonas cavernae</name>
    <dbReference type="NCBI Taxonomy" id="2320867"/>
    <lineage>
        <taxon>Bacteria</taxon>
        <taxon>Pseudomonadati</taxon>
        <taxon>Pseudomonadota</taxon>
        <taxon>Gammaproteobacteria</taxon>
        <taxon>Pseudomonadales</taxon>
        <taxon>Pseudomonadaceae</taxon>
        <taxon>Pseudomonas</taxon>
    </lineage>
</organism>
<keyword evidence="1" id="KW-0812">Transmembrane</keyword>
<gene>
    <name evidence="2" type="ORF">D3880_05380</name>
</gene>
<dbReference type="AlphaFoldDB" id="A0A385Z260"/>
<feature type="transmembrane region" description="Helical" evidence="1">
    <location>
        <begin position="73"/>
        <end position="90"/>
    </location>
</feature>
<evidence type="ECO:0000313" key="2">
    <source>
        <dbReference type="EMBL" id="AYC31848.1"/>
    </source>
</evidence>
<feature type="transmembrane region" description="Helical" evidence="1">
    <location>
        <begin position="12"/>
        <end position="40"/>
    </location>
</feature>
<keyword evidence="1" id="KW-1133">Transmembrane helix</keyword>
<dbReference type="OrthoDB" id="7030582at2"/>
<proteinExistence type="predicted"/>
<evidence type="ECO:0000256" key="1">
    <source>
        <dbReference type="SAM" id="Phobius"/>
    </source>
</evidence>
<evidence type="ECO:0000313" key="3">
    <source>
        <dbReference type="Proteomes" id="UP000265560"/>
    </source>
</evidence>
<name>A0A385Z260_9PSED</name>
<feature type="transmembrane region" description="Helical" evidence="1">
    <location>
        <begin position="46"/>
        <end position="66"/>
    </location>
</feature>
<keyword evidence="1" id="KW-0472">Membrane</keyword>
<sequence>MSKAQTSTRWEITARVLAAIFGGYALAYAATAFLTVYLPLLRADRVVFASLVSFAIWTGVVIYVFAVRRIGRAWLVLLGLILVMALAAFLPSELRGRP</sequence>
<dbReference type="EMBL" id="CP032419">
    <property type="protein sequence ID" value="AYC31848.1"/>
    <property type="molecule type" value="Genomic_DNA"/>
</dbReference>